<dbReference type="EMBL" id="JAGRRH010000001">
    <property type="protein sequence ID" value="KAG7374820.1"/>
    <property type="molecule type" value="Genomic_DNA"/>
</dbReference>
<gene>
    <name evidence="2" type="ORF">IV203_013915</name>
</gene>
<proteinExistence type="predicted"/>
<protein>
    <submittedName>
        <fullName evidence="2">Uncharacterized protein</fullName>
    </submittedName>
</protein>
<organism evidence="2 3">
    <name type="scientific">Nitzschia inconspicua</name>
    <dbReference type="NCBI Taxonomy" id="303405"/>
    <lineage>
        <taxon>Eukaryota</taxon>
        <taxon>Sar</taxon>
        <taxon>Stramenopiles</taxon>
        <taxon>Ochrophyta</taxon>
        <taxon>Bacillariophyta</taxon>
        <taxon>Bacillariophyceae</taxon>
        <taxon>Bacillariophycidae</taxon>
        <taxon>Bacillariales</taxon>
        <taxon>Bacillariaceae</taxon>
        <taxon>Nitzschia</taxon>
    </lineage>
</organism>
<comment type="caution">
    <text evidence="2">The sequence shown here is derived from an EMBL/GenBank/DDBJ whole genome shotgun (WGS) entry which is preliminary data.</text>
</comment>
<evidence type="ECO:0000256" key="1">
    <source>
        <dbReference type="SAM" id="MobiDB-lite"/>
    </source>
</evidence>
<reference evidence="2" key="1">
    <citation type="journal article" date="2021" name="Sci. Rep.">
        <title>Diploid genomic architecture of Nitzschia inconspicua, an elite biomass production diatom.</title>
        <authorList>
            <person name="Oliver A."/>
            <person name="Podell S."/>
            <person name="Pinowska A."/>
            <person name="Traller J.C."/>
            <person name="Smith S.R."/>
            <person name="McClure R."/>
            <person name="Beliaev A."/>
            <person name="Bohutskyi P."/>
            <person name="Hill E.A."/>
            <person name="Rabines A."/>
            <person name="Zheng H."/>
            <person name="Allen L.Z."/>
            <person name="Kuo A."/>
            <person name="Grigoriev I.V."/>
            <person name="Allen A.E."/>
            <person name="Hazlebeck D."/>
            <person name="Allen E.E."/>
        </authorList>
    </citation>
    <scope>NUCLEOTIDE SEQUENCE</scope>
    <source>
        <strain evidence="2">Hildebrandi</strain>
    </source>
</reference>
<name>A0A9K3M7N6_9STRA</name>
<keyword evidence="3" id="KW-1185">Reference proteome</keyword>
<feature type="compositionally biased region" description="Basic and acidic residues" evidence="1">
    <location>
        <begin position="22"/>
        <end position="38"/>
    </location>
</feature>
<reference evidence="2" key="2">
    <citation type="submission" date="2021-04" db="EMBL/GenBank/DDBJ databases">
        <authorList>
            <person name="Podell S."/>
        </authorList>
    </citation>
    <scope>NUCLEOTIDE SEQUENCE</scope>
    <source>
        <strain evidence="2">Hildebrandi</strain>
    </source>
</reference>
<evidence type="ECO:0000313" key="3">
    <source>
        <dbReference type="Proteomes" id="UP000693970"/>
    </source>
</evidence>
<dbReference type="Proteomes" id="UP000693970">
    <property type="component" value="Unassembled WGS sequence"/>
</dbReference>
<sequence length="79" mass="9428">MMNIFNFFHLGHHDVTPPSTDNKTKDGKKDNDEKDRSSRVHRNLSPNQKFDRSKYLRDYGYFNKKTEVCSDRAYDQGWV</sequence>
<evidence type="ECO:0000313" key="2">
    <source>
        <dbReference type="EMBL" id="KAG7374820.1"/>
    </source>
</evidence>
<dbReference type="AlphaFoldDB" id="A0A9K3M7N6"/>
<accession>A0A9K3M7N6</accession>
<feature type="region of interest" description="Disordered" evidence="1">
    <location>
        <begin position="11"/>
        <end position="51"/>
    </location>
</feature>